<accession>A0A2R4A3Q1</accession>
<dbReference type="AlphaFoldDB" id="A0A2R4A3Q1"/>
<reference evidence="2" key="1">
    <citation type="submission" date="2017-09" db="EMBL/GenBank/DDBJ databases">
        <title>Your Publication.</title>
        <authorList>
            <person name="Keepers K.G."/>
            <person name="Pogoda C.S."/>
            <person name="Hamsher S.E."/>
            <person name="Stepanek J.G."/>
            <person name="Kane N.C."/>
            <person name="Kociolek J.P."/>
        </authorList>
    </citation>
    <scope>NUCLEOTIDE SEQUENCE</scope>
</reference>
<dbReference type="PANTHER" id="PTHR34047:SF10">
    <property type="entry name" value="GROUP II INTRON-ASSOCIATED OPEN READING FRAME"/>
    <property type="match status" value="1"/>
</dbReference>
<evidence type="ECO:0000313" key="2">
    <source>
        <dbReference type="EMBL" id="AVR57697.1"/>
    </source>
</evidence>
<dbReference type="InterPro" id="IPR051083">
    <property type="entry name" value="GrpII_Intron_Splice-Mob/Def"/>
</dbReference>
<proteinExistence type="predicted"/>
<keyword evidence="2" id="KW-0496">Mitochondrion</keyword>
<dbReference type="InterPro" id="IPR043502">
    <property type="entry name" value="DNA/RNA_pol_sf"/>
</dbReference>
<evidence type="ECO:0000259" key="1">
    <source>
        <dbReference type="Pfam" id="PF00078"/>
    </source>
</evidence>
<dbReference type="EMBL" id="MF997424">
    <property type="protein sequence ID" value="AVR57697.1"/>
    <property type="molecule type" value="Genomic_DNA"/>
</dbReference>
<dbReference type="Pfam" id="PF00078">
    <property type="entry name" value="RVT_1"/>
    <property type="match status" value="1"/>
</dbReference>
<sequence length="155" mass="18157">MEDRAKQMLMKFAFEPEWEARFEINSYGFRPGYSVADAKWSVARQLQGGLKYFLDADIDKCFDSIDHEYLLNKLETISMFNAQIRSWLKAGISNPRIKSLRGLFIKQNYSCPHCGLLDEIIELHHVLDNNLNRMEEICFVHGHCHDEIHSTDKFN</sequence>
<dbReference type="InterPro" id="IPR000477">
    <property type="entry name" value="RT_dom"/>
</dbReference>
<dbReference type="PANTHER" id="PTHR34047">
    <property type="entry name" value="NUCLEAR INTRON MATURASE 1, MITOCHONDRIAL-RELATED"/>
    <property type="match status" value="1"/>
</dbReference>
<organism evidence="2">
    <name type="scientific">Halamphora calidilacuna</name>
    <dbReference type="NCBI Taxonomy" id="2133758"/>
    <lineage>
        <taxon>Eukaryota</taxon>
        <taxon>Sar</taxon>
        <taxon>Stramenopiles</taxon>
        <taxon>Ochrophyta</taxon>
        <taxon>Bacillariophyta</taxon>
        <taxon>Bacillariophyceae</taxon>
        <taxon>Bacillariophycidae</taxon>
        <taxon>Naviculales</taxon>
        <taxon>Amphipleuraceae</taxon>
        <taxon>Halamphora</taxon>
    </lineage>
</organism>
<protein>
    <recommendedName>
        <fullName evidence="1">Reverse transcriptase domain-containing protein</fullName>
    </recommendedName>
</protein>
<feature type="domain" description="Reverse transcriptase" evidence="1">
    <location>
        <begin position="3"/>
        <end position="96"/>
    </location>
</feature>
<dbReference type="SUPFAM" id="SSF56672">
    <property type="entry name" value="DNA/RNA polymerases"/>
    <property type="match status" value="1"/>
</dbReference>
<gene>
    <name evidence="2" type="primary">AI1</name>
</gene>
<name>A0A2R4A3Q1_9STRA</name>
<geneLocation type="mitochondrion" evidence="2"/>